<accession>A0A8J7MTW4</accession>
<protein>
    <submittedName>
        <fullName evidence="1">Uncharacterized protein</fullName>
    </submittedName>
</protein>
<name>A0A8J7MTW4_9RHOB</name>
<sequence length="111" mass="12379">MDMKTGARSAAPMPEGRSIWAEFEERRLEFWVLVSCNAEATDQELARLPAYNVLLQYGLTAYRTIGSEACRVLALALLHGHPEPLKAEAVLQRFWAGLLPEGSLGQQLPFH</sequence>
<proteinExistence type="predicted"/>
<dbReference type="Proteomes" id="UP000619033">
    <property type="component" value="Unassembled WGS sequence"/>
</dbReference>
<evidence type="ECO:0000313" key="1">
    <source>
        <dbReference type="EMBL" id="MBL4929516.1"/>
    </source>
</evidence>
<evidence type="ECO:0000313" key="2">
    <source>
        <dbReference type="Proteomes" id="UP000619033"/>
    </source>
</evidence>
<comment type="caution">
    <text evidence="1">The sequence shown here is derived from an EMBL/GenBank/DDBJ whole genome shotgun (WGS) entry which is preliminary data.</text>
</comment>
<reference evidence="1" key="1">
    <citation type="submission" date="2021-01" db="EMBL/GenBank/DDBJ databases">
        <title>Genome seq and assembly of Tabrizicola sp. KVB23.</title>
        <authorList>
            <person name="Chhetri G."/>
        </authorList>
    </citation>
    <scope>NUCLEOTIDE SEQUENCE</scope>
    <source>
        <strain evidence="1">KVB23</strain>
    </source>
</reference>
<organism evidence="1 2">
    <name type="scientific">Fuscibacter oryzae</name>
    <dbReference type="NCBI Taxonomy" id="2803939"/>
    <lineage>
        <taxon>Bacteria</taxon>
        <taxon>Pseudomonadati</taxon>
        <taxon>Pseudomonadota</taxon>
        <taxon>Alphaproteobacteria</taxon>
        <taxon>Rhodobacterales</taxon>
        <taxon>Paracoccaceae</taxon>
        <taxon>Fuscibacter</taxon>
    </lineage>
</organism>
<dbReference type="AlphaFoldDB" id="A0A8J7MTW4"/>
<dbReference type="RefSeq" id="WP_202662045.1">
    <property type="nucleotide sequence ID" value="NZ_JAESVP010000008.1"/>
</dbReference>
<keyword evidence="2" id="KW-1185">Reference proteome</keyword>
<gene>
    <name evidence="1" type="ORF">JI744_15535</name>
</gene>
<dbReference type="EMBL" id="JAESVP010000008">
    <property type="protein sequence ID" value="MBL4929516.1"/>
    <property type="molecule type" value="Genomic_DNA"/>
</dbReference>